<feature type="disulfide bond" evidence="12">
    <location>
        <begin position="1152"/>
        <end position="1161"/>
    </location>
</feature>
<dbReference type="CDD" id="cd00055">
    <property type="entry name" value="EGF_Lam"/>
    <property type="match status" value="3"/>
</dbReference>
<keyword evidence="8 12" id="KW-1015">Disulfide bond</keyword>
<dbReference type="FunFam" id="4.10.400.10:FF:000065">
    <property type="entry name" value="Transmembrane protease serine 7"/>
    <property type="match status" value="1"/>
</dbReference>
<feature type="domain" description="Ig-like" evidence="19">
    <location>
        <begin position="85"/>
        <end position="176"/>
    </location>
</feature>
<protein>
    <recommendedName>
        <fullName evidence="23">Basement membrane-specific heparan sulfate proteoglycan core protein</fullName>
    </recommendedName>
</protein>
<feature type="domain" description="Laminin IV type A" evidence="20">
    <location>
        <begin position="233"/>
        <end position="425"/>
    </location>
</feature>
<dbReference type="PROSITE" id="PS01209">
    <property type="entry name" value="LDLRA_1"/>
    <property type="match status" value="2"/>
</dbReference>
<feature type="domain" description="Laminin G" evidence="16">
    <location>
        <begin position="912"/>
        <end position="1090"/>
    </location>
</feature>
<dbReference type="GO" id="GO:0050769">
    <property type="term" value="P:positive regulation of neurogenesis"/>
    <property type="evidence" value="ECO:0007669"/>
    <property type="project" value="UniProtKB-ARBA"/>
</dbReference>
<dbReference type="PROSITE" id="PS50835">
    <property type="entry name" value="IG_LIKE"/>
    <property type="match status" value="3"/>
</dbReference>
<feature type="domain" description="Ig-like" evidence="19">
    <location>
        <begin position="836"/>
        <end position="905"/>
    </location>
</feature>
<dbReference type="InterPro" id="IPR003598">
    <property type="entry name" value="Ig_sub2"/>
</dbReference>
<dbReference type="GO" id="GO:0005509">
    <property type="term" value="F:calcium ion binding"/>
    <property type="evidence" value="ECO:0007669"/>
    <property type="project" value="InterPro"/>
</dbReference>
<dbReference type="InterPro" id="IPR056863">
    <property type="entry name" value="LMN_ATRN_NET-like_EGF"/>
</dbReference>
<dbReference type="GO" id="GO:0016318">
    <property type="term" value="P:ommatidial rotation"/>
    <property type="evidence" value="ECO:0007669"/>
    <property type="project" value="UniProtKB-ARBA"/>
</dbReference>
<dbReference type="PANTHER" id="PTHR15036">
    <property type="entry name" value="PIKACHURIN-LIKE PROTEIN"/>
    <property type="match status" value="1"/>
</dbReference>
<evidence type="ECO:0008006" key="23">
    <source>
        <dbReference type="Google" id="ProtNLM"/>
    </source>
</evidence>
<dbReference type="InterPro" id="IPR013320">
    <property type="entry name" value="ConA-like_dom_sf"/>
</dbReference>
<dbReference type="GO" id="GO:0016020">
    <property type="term" value="C:membrane"/>
    <property type="evidence" value="ECO:0007669"/>
    <property type="project" value="UniProtKB-SubCell"/>
</dbReference>
<dbReference type="SMART" id="SM00192">
    <property type="entry name" value="LDLa"/>
    <property type="match status" value="2"/>
</dbReference>
<dbReference type="Pfam" id="PF24973">
    <property type="entry name" value="EGF_LMN_ATRN"/>
    <property type="match status" value="1"/>
</dbReference>
<evidence type="ECO:0000256" key="5">
    <source>
        <dbReference type="ARBA" id="ARBA00022729"/>
    </source>
</evidence>
<evidence type="ECO:0000256" key="10">
    <source>
        <dbReference type="ARBA" id="ARBA00023292"/>
    </source>
</evidence>
<keyword evidence="6" id="KW-0677">Repeat</keyword>
<dbReference type="InterPro" id="IPR023415">
    <property type="entry name" value="LDLR_class-A_CS"/>
</dbReference>
<dbReference type="PANTHER" id="PTHR15036:SF85">
    <property type="entry name" value="SP2353, ISOFORM A"/>
    <property type="match status" value="1"/>
</dbReference>
<dbReference type="EMBL" id="CAEY01000030">
    <property type="status" value="NOT_ANNOTATED_CDS"/>
    <property type="molecule type" value="Genomic_DNA"/>
</dbReference>
<evidence type="ECO:0000256" key="9">
    <source>
        <dbReference type="ARBA" id="ARBA00023180"/>
    </source>
</evidence>
<keyword evidence="11" id="KW-0393">Immunoglobulin domain</keyword>
<dbReference type="Gene3D" id="2.10.25.10">
    <property type="entry name" value="Laminin"/>
    <property type="match status" value="6"/>
</dbReference>
<evidence type="ECO:0000259" key="19">
    <source>
        <dbReference type="PROSITE" id="PS50835"/>
    </source>
</evidence>
<dbReference type="Pfam" id="PF00054">
    <property type="entry name" value="Laminin_G_1"/>
    <property type="match status" value="1"/>
</dbReference>
<dbReference type="Pfam" id="PF13927">
    <property type="entry name" value="Ig_3"/>
    <property type="match status" value="2"/>
</dbReference>
<evidence type="ECO:0000313" key="21">
    <source>
        <dbReference type="EnsemblMetazoa" id="tetur10g01410.1"/>
    </source>
</evidence>
<evidence type="ECO:0000259" key="17">
    <source>
        <dbReference type="PROSITE" id="PS50026"/>
    </source>
</evidence>
<comment type="caution">
    <text evidence="12">Lacks conserved residue(s) required for the propagation of feature annotation.</text>
</comment>
<dbReference type="SUPFAM" id="SSF49899">
    <property type="entry name" value="Concanavalin A-like lectins/glucanases"/>
    <property type="match status" value="2"/>
</dbReference>
<dbReference type="InterPro" id="IPR036179">
    <property type="entry name" value="Ig-like_dom_sf"/>
</dbReference>
<keyword evidence="4 12" id="KW-0245">EGF-like domain</keyword>
<dbReference type="InterPro" id="IPR050372">
    <property type="entry name" value="Neurexin-related_CASP"/>
</dbReference>
<dbReference type="SMART" id="SM00179">
    <property type="entry name" value="EGF_CA"/>
    <property type="match status" value="2"/>
</dbReference>
<dbReference type="GO" id="GO:0005604">
    <property type="term" value="C:basement membrane"/>
    <property type="evidence" value="ECO:0007669"/>
    <property type="project" value="UniProtKB-SubCell"/>
</dbReference>
<name>T1KF07_TETUR</name>
<reference evidence="21" key="2">
    <citation type="submission" date="2015-06" db="UniProtKB">
        <authorList>
            <consortium name="EnsemblMetazoa"/>
        </authorList>
    </citation>
    <scope>IDENTIFICATION</scope>
</reference>
<keyword evidence="2" id="KW-0964">Secreted</keyword>
<dbReference type="Proteomes" id="UP000015104">
    <property type="component" value="Unassembled WGS sequence"/>
</dbReference>
<evidence type="ECO:0000256" key="8">
    <source>
        <dbReference type="ARBA" id="ARBA00023157"/>
    </source>
</evidence>
<evidence type="ECO:0000259" key="20">
    <source>
        <dbReference type="PROSITE" id="PS51115"/>
    </source>
</evidence>
<feature type="domain" description="Laminin EGF-like" evidence="18">
    <location>
        <begin position="463"/>
        <end position="512"/>
    </location>
</feature>
<keyword evidence="5 15" id="KW-0732">Signal</keyword>
<dbReference type="Pfam" id="PF00008">
    <property type="entry name" value="EGF"/>
    <property type="match status" value="2"/>
</dbReference>
<dbReference type="PROSITE" id="PS00022">
    <property type="entry name" value="EGF_1"/>
    <property type="match status" value="3"/>
</dbReference>
<dbReference type="GO" id="GO:0005576">
    <property type="term" value="C:extracellular region"/>
    <property type="evidence" value="ECO:0007669"/>
    <property type="project" value="UniProtKB-ARBA"/>
</dbReference>
<dbReference type="InterPro" id="IPR009030">
    <property type="entry name" value="Growth_fac_rcpt_cys_sf"/>
</dbReference>
<dbReference type="SMART" id="SM00180">
    <property type="entry name" value="EGF_Lam"/>
    <property type="match status" value="2"/>
</dbReference>
<dbReference type="InterPro" id="IPR001791">
    <property type="entry name" value="Laminin_G"/>
</dbReference>
<feature type="domain" description="Ig-like" evidence="19">
    <location>
        <begin position="740"/>
        <end position="825"/>
    </location>
</feature>
<evidence type="ECO:0000256" key="15">
    <source>
        <dbReference type="SAM" id="SignalP"/>
    </source>
</evidence>
<feature type="disulfide bond" evidence="13">
    <location>
        <begin position="586"/>
        <end position="598"/>
    </location>
</feature>
<dbReference type="PROSITE" id="PS01248">
    <property type="entry name" value="EGF_LAM_1"/>
    <property type="match status" value="1"/>
</dbReference>
<evidence type="ECO:0000256" key="2">
    <source>
        <dbReference type="ARBA" id="ARBA00022525"/>
    </source>
</evidence>
<dbReference type="FunFam" id="2.10.25.10:FF:000106">
    <property type="entry name" value="Heparan sulfate proteoglycan 2"/>
    <property type="match status" value="1"/>
</dbReference>
<dbReference type="Gene3D" id="2.60.40.10">
    <property type="entry name" value="Immunoglobulins"/>
    <property type="match status" value="4"/>
</dbReference>
<dbReference type="Pfam" id="PF00052">
    <property type="entry name" value="Laminin_B"/>
    <property type="match status" value="1"/>
</dbReference>
<dbReference type="Pfam" id="PF07679">
    <property type="entry name" value="I-set"/>
    <property type="match status" value="1"/>
</dbReference>
<feature type="disulfide bond" evidence="12">
    <location>
        <begin position="1095"/>
        <end position="1112"/>
    </location>
</feature>
<evidence type="ECO:0000313" key="22">
    <source>
        <dbReference type="Proteomes" id="UP000015104"/>
    </source>
</evidence>
<dbReference type="CDD" id="cd00110">
    <property type="entry name" value="LamG"/>
    <property type="match status" value="2"/>
</dbReference>
<dbReference type="PROSITE" id="PS50025">
    <property type="entry name" value="LAM_G_DOMAIN"/>
    <property type="match status" value="2"/>
</dbReference>
<dbReference type="InterPro" id="IPR000742">
    <property type="entry name" value="EGF"/>
</dbReference>
<feature type="disulfide bond" evidence="14">
    <location>
        <begin position="482"/>
        <end position="491"/>
    </location>
</feature>
<feature type="disulfide bond" evidence="12">
    <location>
        <begin position="1114"/>
        <end position="1123"/>
    </location>
</feature>
<evidence type="ECO:0000256" key="12">
    <source>
        <dbReference type="PROSITE-ProRule" id="PRU00076"/>
    </source>
</evidence>
<dbReference type="PROSITE" id="PS50026">
    <property type="entry name" value="EGF_3"/>
    <property type="match status" value="3"/>
</dbReference>
<dbReference type="Pfam" id="PF02210">
    <property type="entry name" value="Laminin_G_2"/>
    <property type="match status" value="1"/>
</dbReference>
<dbReference type="Pfam" id="PF00057">
    <property type="entry name" value="Ldl_recept_a"/>
    <property type="match status" value="2"/>
</dbReference>
<dbReference type="FunFam" id="2.10.25.10:FF:000012">
    <property type="entry name" value="Delta-like protein"/>
    <property type="match status" value="1"/>
</dbReference>
<dbReference type="InterPro" id="IPR000034">
    <property type="entry name" value="Laminin_IV"/>
</dbReference>
<feature type="domain" description="Laminin G" evidence="16">
    <location>
        <begin position="1167"/>
        <end position="1344"/>
    </location>
</feature>
<evidence type="ECO:0000256" key="4">
    <source>
        <dbReference type="ARBA" id="ARBA00022536"/>
    </source>
</evidence>
<dbReference type="Gene3D" id="2.60.120.200">
    <property type="match status" value="2"/>
</dbReference>
<evidence type="ECO:0000256" key="1">
    <source>
        <dbReference type="ARBA" id="ARBA00004302"/>
    </source>
</evidence>
<keyword evidence="7" id="KW-0084">Basement membrane</keyword>
<dbReference type="SMART" id="SM00409">
    <property type="entry name" value="IG"/>
    <property type="match status" value="4"/>
</dbReference>
<comment type="subcellular location">
    <subcellularLocation>
        <location evidence="1">Secreted</location>
        <location evidence="1">Extracellular space</location>
        <location evidence="1">Extracellular matrix</location>
        <location evidence="1">Basement membrane</location>
    </subcellularLocation>
</comment>
<dbReference type="CDD" id="cd00054">
    <property type="entry name" value="EGF_CA"/>
    <property type="match status" value="2"/>
</dbReference>
<dbReference type="PROSITE" id="PS01186">
    <property type="entry name" value="EGF_2"/>
    <property type="match status" value="3"/>
</dbReference>
<dbReference type="SUPFAM" id="SSF57196">
    <property type="entry name" value="EGF/Laminin"/>
    <property type="match status" value="2"/>
</dbReference>
<feature type="disulfide bond" evidence="13">
    <location>
        <begin position="593"/>
        <end position="611"/>
    </location>
</feature>
<dbReference type="InterPro" id="IPR002172">
    <property type="entry name" value="LDrepeatLR_classA_rpt"/>
</dbReference>
<dbReference type="CDD" id="cd00112">
    <property type="entry name" value="LDLa"/>
    <property type="match status" value="2"/>
</dbReference>
<evidence type="ECO:0000256" key="14">
    <source>
        <dbReference type="PROSITE-ProRule" id="PRU00460"/>
    </source>
</evidence>
<keyword evidence="9" id="KW-0325">Glycoprotein</keyword>
<reference evidence="22" key="1">
    <citation type="submission" date="2011-08" db="EMBL/GenBank/DDBJ databases">
        <authorList>
            <person name="Rombauts S."/>
        </authorList>
    </citation>
    <scope>NUCLEOTIDE SEQUENCE</scope>
    <source>
        <strain evidence="22">London</strain>
    </source>
</reference>
<dbReference type="SMART" id="SM00281">
    <property type="entry name" value="LamB"/>
    <property type="match status" value="1"/>
</dbReference>
<dbReference type="EnsemblMetazoa" id="tetur10g01410.1">
    <property type="protein sequence ID" value="tetur10g01410.1"/>
    <property type="gene ID" value="tetur10g01410"/>
</dbReference>
<dbReference type="eggNOG" id="KOG3509">
    <property type="taxonomic scope" value="Eukaryota"/>
</dbReference>
<dbReference type="PROSITE" id="PS50068">
    <property type="entry name" value="LDLRA_2"/>
    <property type="match status" value="2"/>
</dbReference>
<dbReference type="SUPFAM" id="SSF57424">
    <property type="entry name" value="LDL receptor-like module"/>
    <property type="match status" value="2"/>
</dbReference>
<dbReference type="Gene3D" id="4.10.400.10">
    <property type="entry name" value="Low-density Lipoprotein Receptor"/>
    <property type="match status" value="2"/>
</dbReference>
<dbReference type="InterPro" id="IPR002049">
    <property type="entry name" value="LE_dom"/>
</dbReference>
<evidence type="ECO:0000256" key="11">
    <source>
        <dbReference type="ARBA" id="ARBA00023319"/>
    </source>
</evidence>
<dbReference type="SMART" id="SM00408">
    <property type="entry name" value="IGc2"/>
    <property type="match status" value="4"/>
</dbReference>
<evidence type="ECO:0000256" key="6">
    <source>
        <dbReference type="ARBA" id="ARBA00022737"/>
    </source>
</evidence>
<dbReference type="InterPro" id="IPR013783">
    <property type="entry name" value="Ig-like_fold"/>
</dbReference>
<keyword evidence="3" id="KW-0272">Extracellular matrix</keyword>
<dbReference type="GO" id="GO:0048056">
    <property type="term" value="P:R3/R4 cell differentiation"/>
    <property type="evidence" value="ECO:0007669"/>
    <property type="project" value="UniProtKB-ARBA"/>
</dbReference>
<dbReference type="SMART" id="SM00181">
    <property type="entry name" value="EGF"/>
    <property type="match status" value="5"/>
</dbReference>
<dbReference type="InterPro" id="IPR036055">
    <property type="entry name" value="LDL_receptor-like_sf"/>
</dbReference>
<dbReference type="HOGENOM" id="CLU_255140_0_0_1"/>
<evidence type="ECO:0000256" key="13">
    <source>
        <dbReference type="PROSITE-ProRule" id="PRU00124"/>
    </source>
</evidence>
<accession>T1KF07</accession>
<organism evidence="21 22">
    <name type="scientific">Tetranychus urticae</name>
    <name type="common">Two-spotted spider mite</name>
    <dbReference type="NCBI Taxonomy" id="32264"/>
    <lineage>
        <taxon>Eukaryota</taxon>
        <taxon>Metazoa</taxon>
        <taxon>Ecdysozoa</taxon>
        <taxon>Arthropoda</taxon>
        <taxon>Chelicerata</taxon>
        <taxon>Arachnida</taxon>
        <taxon>Acari</taxon>
        <taxon>Acariformes</taxon>
        <taxon>Trombidiformes</taxon>
        <taxon>Prostigmata</taxon>
        <taxon>Eleutherengona</taxon>
        <taxon>Raphignathae</taxon>
        <taxon>Tetranychoidea</taxon>
        <taxon>Tetranychidae</taxon>
        <taxon>Tetranychus</taxon>
    </lineage>
</organism>
<feature type="signal peptide" evidence="15">
    <location>
        <begin position="1"/>
        <end position="20"/>
    </location>
</feature>
<feature type="disulfide bond" evidence="12">
    <location>
        <begin position="1373"/>
        <end position="1382"/>
    </location>
</feature>
<dbReference type="InterPro" id="IPR003599">
    <property type="entry name" value="Ig_sub"/>
</dbReference>
<feature type="domain" description="EGF-like" evidence="17">
    <location>
        <begin position="1126"/>
        <end position="1162"/>
    </location>
</feature>
<feature type="chain" id="PRO_5004580634" description="Basement membrane-specific heparan sulfate proteoglycan core protein" evidence="15">
    <location>
        <begin position="21"/>
        <end position="1388"/>
    </location>
</feature>
<dbReference type="SUPFAM" id="SSF48726">
    <property type="entry name" value="Immunoglobulin"/>
    <property type="match status" value="4"/>
</dbReference>
<feature type="domain" description="EGF-like" evidence="17">
    <location>
        <begin position="1340"/>
        <end position="1383"/>
    </location>
</feature>
<keyword evidence="10 14" id="KW-0424">Laminin EGF-like domain</keyword>
<feature type="disulfide bond" evidence="12">
    <location>
        <begin position="1130"/>
        <end position="1140"/>
    </location>
</feature>
<dbReference type="FunFam" id="2.60.40.10:FF:000032">
    <property type="entry name" value="palladin isoform X1"/>
    <property type="match status" value="1"/>
</dbReference>
<feature type="disulfide bond" evidence="13">
    <location>
        <begin position="67"/>
        <end position="82"/>
    </location>
</feature>
<dbReference type="InterPro" id="IPR007110">
    <property type="entry name" value="Ig-like_dom"/>
</dbReference>
<evidence type="ECO:0000256" key="7">
    <source>
        <dbReference type="ARBA" id="ARBA00022869"/>
    </source>
</evidence>
<dbReference type="Pfam" id="PF00053">
    <property type="entry name" value="EGF_laminin"/>
    <property type="match status" value="2"/>
</dbReference>
<feature type="disulfide bond" evidence="13">
    <location>
        <begin position="605"/>
        <end position="620"/>
    </location>
</feature>
<dbReference type="InterPro" id="IPR001881">
    <property type="entry name" value="EGF-like_Ca-bd_dom"/>
</dbReference>
<dbReference type="PRINTS" id="PR00261">
    <property type="entry name" value="LDLRECEPTOR"/>
</dbReference>
<keyword evidence="22" id="KW-1185">Reference proteome</keyword>
<dbReference type="PROSITE" id="PS51115">
    <property type="entry name" value="LAMININ_IVA"/>
    <property type="match status" value="1"/>
</dbReference>
<dbReference type="SMART" id="SM00282">
    <property type="entry name" value="LamG"/>
    <property type="match status" value="2"/>
</dbReference>
<sequence>MPWIDLLIAVIIFFPPSTSSQPKGDYLGCPRGPGDLDCDQRSVDSICRYDEYSCTDNSQCIPIEFQCDSLPDCRDFSDEIGCSAPTILKNPPETAIAVEGSNVTLTCRAFGKPLPVITWLFNDKVIEITPRISWTNHDGFGLLIIRSVVLDDQGNWTCVASNSKGSIKGHNDCRLTIKNRSGSCYPPYFNDQAQSQFDCLRCHCFGITDTCYSSSLKITQIPLTSDVTIAVLRQINNESYVNIGYTHPPNQRAITYSPSIREFKFTNEAIDADTPDDAFLYWSLPKMFLGNQLNSYGGYLRYMFRYRTPFAPHDPDLWDIIISGNGITLYYDVIDGHSSIEDNKVELRFWENLWTKGEVNLRKKWSKRHLANRADIMQVLANIDYFYVRASYDEVFLESSILNLRMDTGSYRNSSDLETGVYIEKCSCPEGYEGNSCETCAPGFIRHNDDLWLGKCVRLSLACSCHGHTSKCDELSGRCIDCEHNTEGFNCERCARGYYGNSTLGHVNDCQPCPCPYINPSFQLASLWTAGFPPQWFSPTCYLDSDNDVTCSSCPLGFEGRRCEKCAPGYIGDPNSLGGSCKPLGCGVGFFPCTNGKCINDTLRCDGVPDCLDNSDENYCVSVTPNSRNKHKPTMIDGSIEDIEEDDFMNINDTLNEINILIHSNIDINCPGLENHYNVTWSYEMDGKEARFPIGVDFVDNQLRIRDIQVNHSGRYVCKGYSHFGNMDSNFLTLNVKDSPTISLKISSNQKNIDIGDTLRLDCQLSGVKEPLVTWYRLGYPSLPSNIEVIGGQLTIEDVGRNDGGAYRCQAHTLDGIINGDYMLTIHAFKRRVVAGSSIVLKCPKKSKNANSITSTTWIKQSSVLSNSSIIEGSTLKIKNAQATDSGLYICKVVNELTTSECQIALHVTGLIAGFTEGGTGYITLPSIPEAYSEFELELILRPDSTEDGLILFSGQFPDKGDFISLGFKDSRLVFKFELGSGVVTMRSPGPLLTGVWHVIHIFRSRRDATLTINSTIQVKGHSKGRFIGLDLREALYIGGVPNFTSIPATVDHKKGFVGCISSFKIRNIEQSLMTRPSNFLKGVKSCETCSPSNCHNGGHCFESHELRGYRCICSPGFKGDRCSWIGKSCYTGICGPGVCVDHYNAGVSCHCPMGYDGDHCEKSIKINQPLFTGLSYAAYSVPNGSVEKFKISLKIKAISLEDSVIVYTGQNAVGSEDFIALILRKQAIEFIFDTGSGPAYIRSSNLVLNGVWISIQAEREHNEGTLIVGDSKPIKGRSPGQTKGINTRLPLYIGGIDLKKVKYSKQVMERYQGFHGCISELSVNGEPIDMVNETIQASQVKDCESNYSHSLQSPCHNGGSCLQENGTSRCICPPGFTGSDCAFHINS</sequence>
<feature type="domain" description="EGF-like" evidence="17">
    <location>
        <begin position="1088"/>
        <end position="1124"/>
    </location>
</feature>
<dbReference type="SUPFAM" id="SSF57184">
    <property type="entry name" value="Growth factor receptor domain"/>
    <property type="match status" value="1"/>
</dbReference>
<evidence type="ECO:0000259" key="18">
    <source>
        <dbReference type="PROSITE" id="PS50027"/>
    </source>
</evidence>
<dbReference type="InterPro" id="IPR013098">
    <property type="entry name" value="Ig_I-set"/>
</dbReference>
<proteinExistence type="predicted"/>
<evidence type="ECO:0000259" key="16">
    <source>
        <dbReference type="PROSITE" id="PS50025"/>
    </source>
</evidence>
<evidence type="ECO:0000256" key="3">
    <source>
        <dbReference type="ARBA" id="ARBA00022530"/>
    </source>
</evidence>
<dbReference type="PROSITE" id="PS50027">
    <property type="entry name" value="EGF_LAM_2"/>
    <property type="match status" value="1"/>
</dbReference>
<dbReference type="STRING" id="32264.T1KF07"/>